<evidence type="ECO:0000256" key="4">
    <source>
        <dbReference type="ARBA" id="ARBA00022989"/>
    </source>
</evidence>
<dbReference type="Pfam" id="PF01169">
    <property type="entry name" value="GDT1"/>
    <property type="match status" value="2"/>
</dbReference>
<dbReference type="Proteomes" id="UP000637578">
    <property type="component" value="Unassembled WGS sequence"/>
</dbReference>
<organism evidence="7 8">
    <name type="scientific">Longimycelium tulufanense</name>
    <dbReference type="NCBI Taxonomy" id="907463"/>
    <lineage>
        <taxon>Bacteria</taxon>
        <taxon>Bacillati</taxon>
        <taxon>Actinomycetota</taxon>
        <taxon>Actinomycetes</taxon>
        <taxon>Pseudonocardiales</taxon>
        <taxon>Pseudonocardiaceae</taxon>
        <taxon>Longimycelium</taxon>
    </lineage>
</organism>
<evidence type="ECO:0000313" key="7">
    <source>
        <dbReference type="EMBL" id="GGM76120.1"/>
    </source>
</evidence>
<dbReference type="GO" id="GO:0016020">
    <property type="term" value="C:membrane"/>
    <property type="evidence" value="ECO:0007669"/>
    <property type="project" value="UniProtKB-SubCell"/>
</dbReference>
<keyword evidence="5 6" id="KW-0472">Membrane</keyword>
<comment type="subcellular location">
    <subcellularLocation>
        <location evidence="1 6">Membrane</location>
        <topology evidence="1 6">Multi-pass membrane protein</topology>
    </subcellularLocation>
</comment>
<keyword evidence="8" id="KW-1185">Reference proteome</keyword>
<evidence type="ECO:0000256" key="2">
    <source>
        <dbReference type="ARBA" id="ARBA00009190"/>
    </source>
</evidence>
<protein>
    <recommendedName>
        <fullName evidence="6">GDT1 family protein</fullName>
    </recommendedName>
</protein>
<dbReference type="GO" id="GO:0046873">
    <property type="term" value="F:metal ion transmembrane transporter activity"/>
    <property type="evidence" value="ECO:0007669"/>
    <property type="project" value="InterPro"/>
</dbReference>
<gene>
    <name evidence="7" type="ORF">GCM10012275_53560</name>
</gene>
<dbReference type="RefSeq" id="WP_189061195.1">
    <property type="nucleotide sequence ID" value="NZ_BMMK01000036.1"/>
</dbReference>
<dbReference type="InterPro" id="IPR001727">
    <property type="entry name" value="GDT1-like"/>
</dbReference>
<feature type="transmembrane region" description="Helical" evidence="6">
    <location>
        <begin position="145"/>
        <end position="165"/>
    </location>
</feature>
<dbReference type="EMBL" id="BMMK01000036">
    <property type="protein sequence ID" value="GGM76120.1"/>
    <property type="molecule type" value="Genomic_DNA"/>
</dbReference>
<keyword evidence="3 6" id="KW-0812">Transmembrane</keyword>
<evidence type="ECO:0000256" key="3">
    <source>
        <dbReference type="ARBA" id="ARBA00022692"/>
    </source>
</evidence>
<evidence type="ECO:0000256" key="6">
    <source>
        <dbReference type="RuleBase" id="RU365102"/>
    </source>
</evidence>
<feature type="transmembrane region" description="Helical" evidence="6">
    <location>
        <begin position="69"/>
        <end position="86"/>
    </location>
</feature>
<evidence type="ECO:0000256" key="1">
    <source>
        <dbReference type="ARBA" id="ARBA00004141"/>
    </source>
</evidence>
<comment type="caution">
    <text evidence="6">Lacks conserved residue(s) required for the propagation of feature annotation.</text>
</comment>
<dbReference type="AlphaFoldDB" id="A0A8J3CHH9"/>
<comment type="caution">
    <text evidence="7">The sequence shown here is derived from an EMBL/GenBank/DDBJ whole genome shotgun (WGS) entry which is preliminary data.</text>
</comment>
<keyword evidence="4 6" id="KW-1133">Transmembrane helix</keyword>
<dbReference type="PANTHER" id="PTHR12608">
    <property type="entry name" value="TRANSMEMBRANE PROTEIN HTP-1 RELATED"/>
    <property type="match status" value="1"/>
</dbReference>
<dbReference type="PANTHER" id="PTHR12608:SF1">
    <property type="entry name" value="TRANSMEMBRANE PROTEIN 165"/>
    <property type="match status" value="1"/>
</dbReference>
<sequence length="200" mass="20460">MVSWLTALAVAFGAVFLLELPDKTTALTLVLTTRFRALPVVVGCAVAFALQATIAVTVGSAITLLPERMVAITVAVLFAIGAFMLLREGFANGHTDAAGQAAAIRPQATFPRAAITSFGTIFAAEWGDASQLTAAGVAARYAEPLAVGLGSWLALVSVTLLAVAIGGRIRERVPAHWVHRGAGFVFAGFAAAAALQAATG</sequence>
<evidence type="ECO:0000256" key="5">
    <source>
        <dbReference type="ARBA" id="ARBA00023136"/>
    </source>
</evidence>
<reference evidence="7" key="2">
    <citation type="submission" date="2020-09" db="EMBL/GenBank/DDBJ databases">
        <authorList>
            <person name="Sun Q."/>
            <person name="Zhou Y."/>
        </authorList>
    </citation>
    <scope>NUCLEOTIDE SEQUENCE</scope>
    <source>
        <strain evidence="7">CGMCC 4.5737</strain>
    </source>
</reference>
<accession>A0A8J3CHH9</accession>
<name>A0A8J3CHH9_9PSEU</name>
<reference evidence="7" key="1">
    <citation type="journal article" date="2014" name="Int. J. Syst. Evol. Microbiol.">
        <title>Complete genome sequence of Corynebacterium casei LMG S-19264T (=DSM 44701T), isolated from a smear-ripened cheese.</title>
        <authorList>
            <consortium name="US DOE Joint Genome Institute (JGI-PGF)"/>
            <person name="Walter F."/>
            <person name="Albersmeier A."/>
            <person name="Kalinowski J."/>
            <person name="Ruckert C."/>
        </authorList>
    </citation>
    <scope>NUCLEOTIDE SEQUENCE</scope>
    <source>
        <strain evidence="7">CGMCC 4.5737</strain>
    </source>
</reference>
<comment type="similarity">
    <text evidence="2 6">Belongs to the GDT1 family.</text>
</comment>
<evidence type="ECO:0000313" key="8">
    <source>
        <dbReference type="Proteomes" id="UP000637578"/>
    </source>
</evidence>
<feature type="transmembrane region" description="Helical" evidence="6">
    <location>
        <begin position="177"/>
        <end position="198"/>
    </location>
</feature>
<proteinExistence type="inferred from homology"/>
<feature type="transmembrane region" description="Helical" evidence="6">
    <location>
        <begin position="36"/>
        <end position="62"/>
    </location>
</feature>